<gene>
    <name evidence="1" type="ORF">A8926_5212</name>
</gene>
<dbReference type="Proteomes" id="UP000233786">
    <property type="component" value="Unassembled WGS sequence"/>
</dbReference>
<reference evidence="1" key="1">
    <citation type="submission" date="2017-12" db="EMBL/GenBank/DDBJ databases">
        <title>Sequencing the genomes of 1000 Actinobacteria strains.</title>
        <authorList>
            <person name="Klenk H.-P."/>
        </authorList>
    </citation>
    <scope>NUCLEOTIDE SEQUENCE [LARGE SCALE GENOMIC DNA]</scope>
    <source>
        <strain evidence="1">DSM 44228</strain>
    </source>
</reference>
<comment type="caution">
    <text evidence="1">The sequence shown here is derived from an EMBL/GenBank/DDBJ whole genome shotgun (WGS) entry which is preliminary data.</text>
</comment>
<sequence length="121" mass="13190">MRSDQPSSSYRRILFGCYSRPMLELTSDSAREELFHDCFAWRAAEAVSLLRLSNPVGGGQGVRAAAWRGVPVTFDRLPELVSASVVWDEIEVVELPTGLCPNWSRPGLVAALLVGLARSSG</sequence>
<accession>A0A2N3Y2W0</accession>
<proteinExistence type="predicted"/>
<dbReference type="STRING" id="994479.GCA_000194155_01219"/>
<protein>
    <submittedName>
        <fullName evidence="1">Uncharacterized protein</fullName>
    </submittedName>
</protein>
<keyword evidence="2" id="KW-1185">Reference proteome</keyword>
<evidence type="ECO:0000313" key="2">
    <source>
        <dbReference type="Proteomes" id="UP000233786"/>
    </source>
</evidence>
<dbReference type="EMBL" id="PJNB01000001">
    <property type="protein sequence ID" value="PKW17269.1"/>
    <property type="molecule type" value="Genomic_DNA"/>
</dbReference>
<evidence type="ECO:0000313" key="1">
    <source>
        <dbReference type="EMBL" id="PKW17269.1"/>
    </source>
</evidence>
<organism evidence="1 2">
    <name type="scientific">Saccharopolyspora spinosa</name>
    <dbReference type="NCBI Taxonomy" id="60894"/>
    <lineage>
        <taxon>Bacteria</taxon>
        <taxon>Bacillati</taxon>
        <taxon>Actinomycetota</taxon>
        <taxon>Actinomycetes</taxon>
        <taxon>Pseudonocardiales</taxon>
        <taxon>Pseudonocardiaceae</taxon>
        <taxon>Saccharopolyspora</taxon>
    </lineage>
</organism>
<name>A0A2N3Y2W0_SACSN</name>
<dbReference type="AlphaFoldDB" id="A0A2N3Y2W0"/>